<name>A0ABP8ITK0_9BACT</name>
<accession>A0ABP8ITK0</accession>
<gene>
    <name evidence="1" type="ORF">GCM10023186_01560</name>
</gene>
<keyword evidence="2" id="KW-1185">Reference proteome</keyword>
<proteinExistence type="predicted"/>
<evidence type="ECO:0000313" key="2">
    <source>
        <dbReference type="Proteomes" id="UP001500454"/>
    </source>
</evidence>
<evidence type="ECO:0000313" key="1">
    <source>
        <dbReference type="EMBL" id="GAA4372270.1"/>
    </source>
</evidence>
<protein>
    <submittedName>
        <fullName evidence="1">Uncharacterized protein</fullName>
    </submittedName>
</protein>
<comment type="caution">
    <text evidence="1">The sequence shown here is derived from an EMBL/GenBank/DDBJ whole genome shotgun (WGS) entry which is preliminary data.</text>
</comment>
<reference evidence="2" key="1">
    <citation type="journal article" date="2019" name="Int. J. Syst. Evol. Microbiol.">
        <title>The Global Catalogue of Microorganisms (GCM) 10K type strain sequencing project: providing services to taxonomists for standard genome sequencing and annotation.</title>
        <authorList>
            <consortium name="The Broad Institute Genomics Platform"/>
            <consortium name="The Broad Institute Genome Sequencing Center for Infectious Disease"/>
            <person name="Wu L."/>
            <person name="Ma J."/>
        </authorList>
    </citation>
    <scope>NUCLEOTIDE SEQUENCE [LARGE SCALE GENOMIC DNA]</scope>
    <source>
        <strain evidence="2">JCM 17924</strain>
    </source>
</reference>
<organism evidence="1 2">
    <name type="scientific">Hymenobacter koreensis</name>
    <dbReference type="NCBI Taxonomy" id="1084523"/>
    <lineage>
        <taxon>Bacteria</taxon>
        <taxon>Pseudomonadati</taxon>
        <taxon>Bacteroidota</taxon>
        <taxon>Cytophagia</taxon>
        <taxon>Cytophagales</taxon>
        <taxon>Hymenobacteraceae</taxon>
        <taxon>Hymenobacter</taxon>
    </lineage>
</organism>
<sequence length="54" mass="5637">MVVIGSRGAPSHGWVEVLAASVKGPLNKTEIRGSASTLLTLLNSLLDKATALYE</sequence>
<dbReference type="EMBL" id="BAABHA010000001">
    <property type="protein sequence ID" value="GAA4372270.1"/>
    <property type="molecule type" value="Genomic_DNA"/>
</dbReference>
<dbReference type="Proteomes" id="UP001500454">
    <property type="component" value="Unassembled WGS sequence"/>
</dbReference>